<comment type="caution">
    <text evidence="1">The sequence shown here is derived from an EMBL/GenBank/DDBJ whole genome shotgun (WGS) entry which is preliminary data.</text>
</comment>
<reference evidence="1" key="1">
    <citation type="submission" date="2019-08" db="EMBL/GenBank/DDBJ databases">
        <authorList>
            <person name="Kucharzyk K."/>
            <person name="Murdoch R.W."/>
            <person name="Higgins S."/>
            <person name="Loffler F."/>
        </authorList>
    </citation>
    <scope>NUCLEOTIDE SEQUENCE</scope>
</reference>
<sequence length="240" mass="26546">MVSVFFLVLMLVGCGIATYINITSSVFAIDKNDTLTSITAKYSVSNYSEQLSMISTGGGPALMLGYIVTNRTEVPSFNSYFKSTYQRNNIGLPVSTQEIVTYSSDSLDYSLYQFSDSAETEFRAPGYYALADSPTNPDLQFKLEIGLDPIRPTNKVINFTNLVGSYSLQGLPELRRFNGESFNTTISSILSDLENYPDYAIVGSEGSLYLHIFAASSITRGNFSNIYWTNLAHLGYLQLN</sequence>
<dbReference type="AlphaFoldDB" id="A0A645FM15"/>
<name>A0A645FM15_9ZZZZ</name>
<gene>
    <name evidence="1" type="ORF">SDC9_161929</name>
</gene>
<evidence type="ECO:0000313" key="1">
    <source>
        <dbReference type="EMBL" id="MPN14602.1"/>
    </source>
</evidence>
<protein>
    <submittedName>
        <fullName evidence="1">Uncharacterized protein</fullName>
    </submittedName>
</protein>
<proteinExistence type="predicted"/>
<organism evidence="1">
    <name type="scientific">bioreactor metagenome</name>
    <dbReference type="NCBI Taxonomy" id="1076179"/>
    <lineage>
        <taxon>unclassified sequences</taxon>
        <taxon>metagenomes</taxon>
        <taxon>ecological metagenomes</taxon>
    </lineage>
</organism>
<dbReference type="EMBL" id="VSSQ01061235">
    <property type="protein sequence ID" value="MPN14602.1"/>
    <property type="molecule type" value="Genomic_DNA"/>
</dbReference>
<accession>A0A645FM15</accession>